<feature type="transmembrane region" description="Helical" evidence="7">
    <location>
        <begin position="268"/>
        <end position="288"/>
    </location>
</feature>
<keyword evidence="6 7" id="KW-0472">Membrane</keyword>
<gene>
    <name evidence="8" type="ORF">ACFYG5_11100</name>
</gene>
<dbReference type="GO" id="GO:0071763">
    <property type="term" value="P:nuclear membrane organization"/>
    <property type="evidence" value="ECO:0007669"/>
    <property type="project" value="TreeGrafter"/>
</dbReference>
<proteinExistence type="predicted"/>
<dbReference type="Pfam" id="PF07787">
    <property type="entry name" value="TMEM43"/>
    <property type="match status" value="1"/>
</dbReference>
<evidence type="ECO:0000313" key="8">
    <source>
        <dbReference type="EMBL" id="XIA17114.1"/>
    </source>
</evidence>
<evidence type="ECO:0000256" key="1">
    <source>
        <dbReference type="ARBA" id="ARBA00004127"/>
    </source>
</evidence>
<evidence type="ECO:0000256" key="4">
    <source>
        <dbReference type="ARBA" id="ARBA00022824"/>
    </source>
</evidence>
<organism evidence="8">
    <name type="scientific">Rhodanobacter sp. FW102-FHT14D07</name>
    <dbReference type="NCBI Taxonomy" id="3351462"/>
    <lineage>
        <taxon>Bacteria</taxon>
        <taxon>Pseudomonadati</taxon>
        <taxon>Pseudomonadota</taxon>
        <taxon>Gammaproteobacteria</taxon>
        <taxon>Lysobacterales</taxon>
        <taxon>Rhodanobacteraceae</taxon>
        <taxon>Rhodanobacter</taxon>
    </lineage>
</organism>
<dbReference type="GO" id="GO:0006629">
    <property type="term" value="P:lipid metabolic process"/>
    <property type="evidence" value="ECO:0007669"/>
    <property type="project" value="TreeGrafter"/>
</dbReference>
<accession>A0AB74URS5</accession>
<feature type="transmembrane region" description="Helical" evidence="7">
    <location>
        <begin position="12"/>
        <end position="31"/>
    </location>
</feature>
<comment type="subcellular location">
    <subcellularLocation>
        <location evidence="1">Endomembrane system</location>
        <topology evidence="1">Multi-pass membrane protein</topology>
    </subcellularLocation>
    <subcellularLocation>
        <location evidence="2">Endoplasmic reticulum membrane</location>
    </subcellularLocation>
</comment>
<dbReference type="PANTHER" id="PTHR13416">
    <property type="match status" value="1"/>
</dbReference>
<sequence>MELGKGMSWRLLALNVIGALLVIAGIGLEALNASSLIDFRQASVRHGGEAIELGADALPQPGQHGYMARLAGTPRVVEAPHDPEFNQTANTPVLVRHVEMFQWREISIGGSVHYELDWVDQPVDSSRFRYVRGHVNPGRFPIESKQFDAGLVQMGGFRLGRVLVHALPGSELIEPDPAALPQNLAVTFSRYQDYLVTSAHPGDPRLGDLRVSWSAVPLQQVTIVARLDGARLEAAADAPDGKGYQVQVGDVPLLALFPDLPVPPQYVMLWRVLSVLLAALGALALLAAQGRRRDPLLALGLGSIGVGAVASVLWLGGENAHVLGGWVVVTLVGVALSVWCLRRQDH</sequence>
<evidence type="ECO:0000256" key="6">
    <source>
        <dbReference type="ARBA" id="ARBA00023136"/>
    </source>
</evidence>
<feature type="transmembrane region" description="Helical" evidence="7">
    <location>
        <begin position="323"/>
        <end position="341"/>
    </location>
</feature>
<evidence type="ECO:0000256" key="5">
    <source>
        <dbReference type="ARBA" id="ARBA00022989"/>
    </source>
</evidence>
<dbReference type="GO" id="GO:0012505">
    <property type="term" value="C:endomembrane system"/>
    <property type="evidence" value="ECO:0007669"/>
    <property type="project" value="UniProtKB-SubCell"/>
</dbReference>
<evidence type="ECO:0000256" key="7">
    <source>
        <dbReference type="SAM" id="Phobius"/>
    </source>
</evidence>
<keyword evidence="3 7" id="KW-0812">Transmembrane</keyword>
<protein>
    <submittedName>
        <fullName evidence="8">TMEM43 family protein</fullName>
    </submittedName>
</protein>
<name>A0AB74URS5_9GAMM</name>
<reference evidence="8" key="1">
    <citation type="submission" date="2024-10" db="EMBL/GenBank/DDBJ databases">
        <authorList>
            <person name="Lesea H.P."/>
            <person name="Kuehl J.V."/>
            <person name="Chandonia J.-M."/>
        </authorList>
    </citation>
    <scope>NUCLEOTIDE SEQUENCE</scope>
    <source>
        <strain evidence="8">FW102-FHT14D07</strain>
    </source>
</reference>
<dbReference type="InterPro" id="IPR012430">
    <property type="entry name" value="TMEM43_fam"/>
</dbReference>
<keyword evidence="5 7" id="KW-1133">Transmembrane helix</keyword>
<evidence type="ECO:0000256" key="2">
    <source>
        <dbReference type="ARBA" id="ARBA00004586"/>
    </source>
</evidence>
<evidence type="ECO:0000256" key="3">
    <source>
        <dbReference type="ARBA" id="ARBA00022692"/>
    </source>
</evidence>
<keyword evidence="4" id="KW-0256">Endoplasmic reticulum</keyword>
<dbReference type="PANTHER" id="PTHR13416:SF2">
    <property type="entry name" value="TRANSMEMBRANE PROTEIN 43"/>
    <property type="match status" value="1"/>
</dbReference>
<dbReference type="AlphaFoldDB" id="A0AB74URS5"/>
<dbReference type="EMBL" id="CP170721">
    <property type="protein sequence ID" value="XIA17114.1"/>
    <property type="molecule type" value="Genomic_DNA"/>
</dbReference>
<dbReference type="RefSeq" id="WP_395117160.1">
    <property type="nucleotide sequence ID" value="NZ_CP170721.1"/>
</dbReference>
<feature type="transmembrane region" description="Helical" evidence="7">
    <location>
        <begin position="295"/>
        <end position="317"/>
    </location>
</feature>